<proteinExistence type="predicted"/>
<dbReference type="EMBL" id="FQZE01000001">
    <property type="protein sequence ID" value="SHI35219.1"/>
    <property type="molecule type" value="Genomic_DNA"/>
</dbReference>
<gene>
    <name evidence="1" type="ORF">SAMN05444280_101186</name>
</gene>
<organism evidence="1 2">
    <name type="scientific">Tangfeifania diversioriginum</name>
    <dbReference type="NCBI Taxonomy" id="1168035"/>
    <lineage>
        <taxon>Bacteria</taxon>
        <taxon>Pseudomonadati</taxon>
        <taxon>Bacteroidota</taxon>
        <taxon>Bacteroidia</taxon>
        <taxon>Marinilabiliales</taxon>
        <taxon>Prolixibacteraceae</taxon>
        <taxon>Tangfeifania</taxon>
    </lineage>
</organism>
<name>A0A1M6AFI2_9BACT</name>
<evidence type="ECO:0000313" key="2">
    <source>
        <dbReference type="Proteomes" id="UP000184050"/>
    </source>
</evidence>
<evidence type="ECO:0000313" key="1">
    <source>
        <dbReference type="EMBL" id="SHI35219.1"/>
    </source>
</evidence>
<reference evidence="1 2" key="1">
    <citation type="submission" date="2016-11" db="EMBL/GenBank/DDBJ databases">
        <authorList>
            <person name="Jaros S."/>
            <person name="Januszkiewicz K."/>
            <person name="Wedrychowicz H."/>
        </authorList>
    </citation>
    <scope>NUCLEOTIDE SEQUENCE [LARGE SCALE GENOMIC DNA]</scope>
    <source>
        <strain evidence="1 2">DSM 27063</strain>
    </source>
</reference>
<keyword evidence="2" id="KW-1185">Reference proteome</keyword>
<dbReference type="Proteomes" id="UP000184050">
    <property type="component" value="Unassembled WGS sequence"/>
</dbReference>
<accession>A0A1M6AFI2</accession>
<dbReference type="AlphaFoldDB" id="A0A1M6AFI2"/>
<sequence length="30" mass="3304">MKICNLVIVLLVVSMNALGQPYIILLPTFS</sequence>
<protein>
    <submittedName>
        <fullName evidence="1">Uncharacterized protein</fullName>
    </submittedName>
</protein>